<dbReference type="GO" id="GO:0008088">
    <property type="term" value="P:axo-dendritic transport"/>
    <property type="evidence" value="ECO:0007669"/>
    <property type="project" value="TreeGrafter"/>
</dbReference>
<dbReference type="GO" id="GO:0007268">
    <property type="term" value="P:chemical synaptic transmission"/>
    <property type="evidence" value="ECO:0007669"/>
    <property type="project" value="TreeGrafter"/>
</dbReference>
<reference evidence="3 4" key="1">
    <citation type="journal article" date="2021" name="Elife">
        <title>Chloroplast acquisition without the gene transfer in kleptoplastic sea slugs, Plakobranchus ocellatus.</title>
        <authorList>
            <person name="Maeda T."/>
            <person name="Takahashi S."/>
            <person name="Yoshida T."/>
            <person name="Shimamura S."/>
            <person name="Takaki Y."/>
            <person name="Nagai Y."/>
            <person name="Toyoda A."/>
            <person name="Suzuki Y."/>
            <person name="Arimoto A."/>
            <person name="Ishii H."/>
            <person name="Satoh N."/>
            <person name="Nishiyama T."/>
            <person name="Hasebe M."/>
            <person name="Maruyama T."/>
            <person name="Minagawa J."/>
            <person name="Obokata J."/>
            <person name="Shigenobu S."/>
        </authorList>
    </citation>
    <scope>NUCLEOTIDE SEQUENCE [LARGE SCALE GENOMIC DNA]</scope>
</reference>
<feature type="domain" description="Spatacsin C-terminal" evidence="2">
    <location>
        <begin position="2112"/>
        <end position="2405"/>
    </location>
</feature>
<organism evidence="3 4">
    <name type="scientific">Plakobranchus ocellatus</name>
    <dbReference type="NCBI Taxonomy" id="259542"/>
    <lineage>
        <taxon>Eukaryota</taxon>
        <taxon>Metazoa</taxon>
        <taxon>Spiralia</taxon>
        <taxon>Lophotrochozoa</taxon>
        <taxon>Mollusca</taxon>
        <taxon>Gastropoda</taxon>
        <taxon>Heterobranchia</taxon>
        <taxon>Euthyneura</taxon>
        <taxon>Panpulmonata</taxon>
        <taxon>Sacoglossa</taxon>
        <taxon>Placobranchoidea</taxon>
        <taxon>Plakobranchidae</taxon>
        <taxon>Plakobranchus</taxon>
    </lineage>
</organism>
<evidence type="ECO:0000256" key="1">
    <source>
        <dbReference type="SAM" id="MobiDB-lite"/>
    </source>
</evidence>
<dbReference type="GO" id="GO:0030425">
    <property type="term" value="C:dendrite"/>
    <property type="evidence" value="ECO:0007669"/>
    <property type="project" value="TreeGrafter"/>
</dbReference>
<dbReference type="EMBL" id="BLXT01000264">
    <property type="protein sequence ID" value="GFN75260.1"/>
    <property type="molecule type" value="Genomic_DNA"/>
</dbReference>
<keyword evidence="4" id="KW-1185">Reference proteome</keyword>
<sequence length="2463" mass="278030">MSVGKTGVECNLLPLQLLNCKPSEFIWIKSNVQQDKMVAQHKDGSLSVLRIKNNGIVSCFVLDPHLCFAFWDNEEVSESGQHLLAQTKAGDVLLYAVDADGVTEKLHLSFQKLLDAVKCNTSDRANMQLELVGCHRRHIVLFDGSATLYSVQISLKDSAYLSCSITLPQLEMGLMRSWDHKPSRFCIQNDSIVVMDFSAAVMFIHSLFHGQCFKPIDLRHLGIDMSALREWRLSYDFSVLVLLFMDWSVVRVELLTFSKMYPPCSVNSGDKDKILNQEYLSYNLCWYGDKSWKRDVAREHVMASKGMPKSGRQKQSGFKFRNKRKGNVGSTSSSLASVQQNITETLKLDTHEQKQGWVLQAMETSFDAVALALRDENATQVWDLGQALCFANFKDRTFCVHNLTGSVAVILSSMPACSHMLMSEKFLMFISPHANLQKDDLITKMMLYGGPVSADNLCQANHWTRTAVPFLALEASLQQRQVDTLAFFFKSKQNLFSTSAQKSAKHWNVSAEVQQLEEALALVKSTASVTDMQAKLFGEKLLSLTLEFVYELFEDAKQVVREGVLATEKRDEVIKCCQALSAHTQSLRECLRALQLKPSLTRSRPSSTLSSGLGSSEVTSPVPVNLTAEFHVKENQLSKLQSLHLKGDSEKPVPFRVTVKELLTKVDAYLKNKDIAACQHILNNMGCDVLSTLWSLAQFYASRDLQQFVTRQLSSAAALAPAQRQLVQYLEQLYKAYPCVSFSTVMKKKAQEGVRGWTDQENPLKAVLLSNSMFLLNHCGELDQVNCLPAQFETTEESQQDSLYGCLLLAWLSSWTDEMKQSVLLDSHFLNGGEALPALQNDSTTWDFLVSHNLLEHLQTLLSDSETNPNFPWPANPTQSLHKGWSHLRYEVARSLLRLRKLDIAALNEKDINLNRLLPTVGGPLVKPHPLSYLGASKMQSIHREFVQDCVSSGFLLPLWMYCSTHELNLADLKITQPSPWYPVFEAFYSIPKHPTDKTVMLSASLLAADNLWSSGMGKMTVEGMLEKKQILAAIGTLSYLTDEELDLNPLKIEQHLHKFPKLMAALLPEGHKAMTKENTTVYQLLMGTTSFDLRRLFGWQTTNTFAREDSPQVMPHFSESTLAPPRTQHARLSFPYYLKQGRPVYGFLSFLAEELDRIEAPLSQKRLKQACGAATWIACQNFNTPRISSACVVFVELLGHDSVLLRTLINCGRLLLAYRHPKPARQKEKKDSKDSTAGTTSRNENALKACVAKIVSELLSSLHKKRQQKDNLIKSVENAIIDEIKYEGIGSCSFDASQKWTMVLMLCKLLSAPMSTCFLRACAESNNWLMFIWFAQLHQYPTHQLQNLLQSFGNVYLRDHLHYVLNNAGSKMFSAAAQTFSRESSLSDQRGYQRAALYNKIGLQRSKDVSSSDEEEQEAQRASAVISSFSTRLKESELNDSEMLESSAPDDVFRMLFYSRSMPSQWKCLLSASVALRNPLFAELAACSGCPAVPSVCGWLLASLEESVKKDFLSEHGQHVFRWSTTQLEALIHTVLLCKQEDSLVTAFTILQPTSPLLPFLSFINECVRRETFAACKTFVDQFKDAISSWDDQKLQTASNDLPTIGDRTWFEKVAYQVIQHELRVTYNLYHAKHLLEILDRQNVCLVFSFDVLNFAVLHKVVTILHENKVCNINLAALLTSGTESELFRKQTEKALDQLMDRGLFAEAQELAAAASVGTERVTIRQLNEEKQQLVSCGLWSAKFVRAQFWEKCQQMLKPNKCSRSTCKNFFEEEVKDTQIEAEKALLYERLFSLLEDTDQPGDMVVKDTVFREMWRHRIAAKIALEEVEPLDLVFDHVDLKTTRQGDLKAELFEVDLNLQNVSDVQEDFTAQELEVLDALMGAYLDQARISTCARVAAVFGHYNQDLAIVQTCIALANGTSRPETIEPAMRRLLAKHAPQQLRKISFSRSRSLSSSSLASTTSMLTEDPSNVDPQDISSVMEKLYCHCVKGRQVCLRIITCYKMAEMLETEYKEIVLKPEFDSLRQLLRINKPQKFLVAYDFLASSGLSDDEVTGFLADSIVDVLKMFVKDGTEKNQDTESNMQTTELMFNPSDGMEVFSQFMKLCENTSLLGDRILQAATALFSTDPGGTTPKTLTIQTELIIMAHECYTIASSMEGISHILRISRTCCASLTEAKEYSLLIRLLTGVGRYGEMVYIFHALQQHHQFELLLRKGMDREDKLKIAILDYLKRYQPDDNEAYTMVALKFSMYRDIAGMLETCGHRALKHLKDKSLDNSKDTQESLKKCLQYFQDAAESYVKDNSVRKAQHCVKLARLVSLQLQLLPNGVTVIHMTRDQVSVFTNAHPRFIEAMVVADAYERRMDWSDAVYNNVVVNNDLRYLQEMKLHVVITPTLVEDVVKKYKNANPKPTVGLPAIRKLLTSCKDAQLQYRLAMDLGLTDIVTAMLKADTGSFLQDVTVMTM</sequence>
<dbReference type="GO" id="GO:0007409">
    <property type="term" value="P:axonogenesis"/>
    <property type="evidence" value="ECO:0007669"/>
    <property type="project" value="TreeGrafter"/>
</dbReference>
<feature type="region of interest" description="Disordered" evidence="1">
    <location>
        <begin position="303"/>
        <end position="335"/>
    </location>
</feature>
<gene>
    <name evidence="3" type="ORF">PoB_000176600</name>
</gene>
<name>A0AAV3X4Z2_9GAST</name>
<dbReference type="GO" id="GO:0005737">
    <property type="term" value="C:cytoplasm"/>
    <property type="evidence" value="ECO:0007669"/>
    <property type="project" value="TreeGrafter"/>
</dbReference>
<comment type="caution">
    <text evidence="3">The sequence shown here is derived from an EMBL/GenBank/DDBJ whole genome shotgun (WGS) entry which is preliminary data.</text>
</comment>
<dbReference type="GO" id="GO:0048489">
    <property type="term" value="P:synaptic vesicle transport"/>
    <property type="evidence" value="ECO:0007669"/>
    <property type="project" value="TreeGrafter"/>
</dbReference>
<dbReference type="GO" id="GO:0030424">
    <property type="term" value="C:axon"/>
    <property type="evidence" value="ECO:0007669"/>
    <property type="project" value="TreeGrafter"/>
</dbReference>
<evidence type="ECO:0000313" key="3">
    <source>
        <dbReference type="EMBL" id="GFN75260.1"/>
    </source>
</evidence>
<dbReference type="InterPro" id="IPR028103">
    <property type="entry name" value="Spatacsin"/>
</dbReference>
<protein>
    <submittedName>
        <fullName evidence="3">Spatacsin</fullName>
    </submittedName>
</protein>
<evidence type="ECO:0000259" key="2">
    <source>
        <dbReference type="Pfam" id="PF14649"/>
    </source>
</evidence>
<dbReference type="PANTHER" id="PTHR13650:SF0">
    <property type="entry name" value="SPATACSIN"/>
    <property type="match status" value="1"/>
</dbReference>
<proteinExistence type="predicted"/>
<dbReference type="GO" id="GO:0045202">
    <property type="term" value="C:synapse"/>
    <property type="evidence" value="ECO:0007669"/>
    <property type="project" value="TreeGrafter"/>
</dbReference>
<accession>A0AAV3X4Z2</accession>
<dbReference type="Pfam" id="PF14649">
    <property type="entry name" value="Spatacsin_C"/>
    <property type="match status" value="1"/>
</dbReference>
<evidence type="ECO:0000313" key="4">
    <source>
        <dbReference type="Proteomes" id="UP000735302"/>
    </source>
</evidence>
<dbReference type="InterPro" id="IPR028107">
    <property type="entry name" value="Spatacsin_C_dom"/>
</dbReference>
<dbReference type="Proteomes" id="UP000735302">
    <property type="component" value="Unassembled WGS sequence"/>
</dbReference>
<dbReference type="PANTHER" id="PTHR13650">
    <property type="entry name" value="SPATACSIN"/>
    <property type="match status" value="1"/>
</dbReference>